<dbReference type="Proteomes" id="UP000580051">
    <property type="component" value="Unassembled WGS sequence"/>
</dbReference>
<evidence type="ECO:0000313" key="2">
    <source>
        <dbReference type="EMBL" id="GFP20860.1"/>
    </source>
</evidence>
<dbReference type="CDD" id="cd06664">
    <property type="entry name" value="IscU_like"/>
    <property type="match status" value="1"/>
</dbReference>
<feature type="non-terminal residue" evidence="2">
    <location>
        <position position="1"/>
    </location>
</feature>
<dbReference type="GO" id="GO:0016226">
    <property type="term" value="P:iron-sulfur cluster assembly"/>
    <property type="evidence" value="ECO:0007669"/>
    <property type="project" value="InterPro"/>
</dbReference>
<dbReference type="Gene3D" id="3.90.1010.10">
    <property type="match status" value="1"/>
</dbReference>
<dbReference type="GO" id="GO:0051536">
    <property type="term" value="F:iron-sulfur cluster binding"/>
    <property type="evidence" value="ECO:0007669"/>
    <property type="project" value="InterPro"/>
</dbReference>
<feature type="domain" description="NIF system FeS cluster assembly NifU N-terminal" evidence="1">
    <location>
        <begin position="3"/>
        <end position="95"/>
    </location>
</feature>
<evidence type="ECO:0000313" key="3">
    <source>
        <dbReference type="Proteomes" id="UP000580051"/>
    </source>
</evidence>
<dbReference type="EMBL" id="BLRV01000004">
    <property type="protein sequence ID" value="GFP20860.1"/>
    <property type="molecule type" value="Genomic_DNA"/>
</dbReference>
<dbReference type="InterPro" id="IPR002871">
    <property type="entry name" value="NIF_FeS_clus_asmbl_NifU_N"/>
</dbReference>
<proteinExistence type="predicted"/>
<dbReference type="Pfam" id="PF01592">
    <property type="entry name" value="NifU_N"/>
    <property type="match status" value="1"/>
</dbReference>
<name>A0A6V8NNI1_9ACTN</name>
<dbReference type="RefSeq" id="WP_176226006.1">
    <property type="nucleotide sequence ID" value="NZ_BLRV01000004.1"/>
</dbReference>
<gene>
    <name evidence="2" type="ORF">HKBW3S06_00087</name>
</gene>
<evidence type="ECO:0000259" key="1">
    <source>
        <dbReference type="Pfam" id="PF01592"/>
    </source>
</evidence>
<protein>
    <submittedName>
        <fullName evidence="2">Nitrogen fixation protein NifU and related proteins</fullName>
    </submittedName>
</protein>
<sequence>VEGNPVCGDLMKITIKVEEDVIKDIKFKTFGCGAAVATSSMVTEMVKGKSIDEALKISNKTVAEALGGLPAQKMHCSNLAADALHRAIEDYHKRQRGDTSAEAAT</sequence>
<dbReference type="SUPFAM" id="SSF82649">
    <property type="entry name" value="SufE/NifU"/>
    <property type="match status" value="1"/>
</dbReference>
<dbReference type="PANTHER" id="PTHR10093">
    <property type="entry name" value="IRON-SULFUR CLUSTER ASSEMBLY ENZYME NIFU HOMOLOG"/>
    <property type="match status" value="1"/>
</dbReference>
<dbReference type="AlphaFoldDB" id="A0A6V8NNI1"/>
<accession>A0A6V8NNI1</accession>
<dbReference type="GO" id="GO:0005506">
    <property type="term" value="F:iron ion binding"/>
    <property type="evidence" value="ECO:0007669"/>
    <property type="project" value="InterPro"/>
</dbReference>
<reference evidence="2 3" key="1">
    <citation type="journal article" date="2020" name="Front. Microbiol.">
        <title>Single-cell genomics of novel Actinobacteria with the Wood-Ljungdahl pathway discovered in a serpentinizing system.</title>
        <authorList>
            <person name="Merino N."/>
            <person name="Kawai M."/>
            <person name="Boyd E.S."/>
            <person name="Colman D.R."/>
            <person name="McGlynn S.E."/>
            <person name="Nealson K.H."/>
            <person name="Kurokawa K."/>
            <person name="Hongoh Y."/>
        </authorList>
    </citation>
    <scope>NUCLEOTIDE SEQUENCE [LARGE SCALE GENOMIC DNA]</scope>
    <source>
        <strain evidence="2 3">S06</strain>
    </source>
</reference>
<organism evidence="2 3">
    <name type="scientific">Candidatus Hakubella thermalkaliphila</name>
    <dbReference type="NCBI Taxonomy" id="2754717"/>
    <lineage>
        <taxon>Bacteria</taxon>
        <taxon>Bacillati</taxon>
        <taxon>Actinomycetota</taxon>
        <taxon>Actinomycetota incertae sedis</taxon>
        <taxon>Candidatus Hakubellales</taxon>
        <taxon>Candidatus Hakubellaceae</taxon>
        <taxon>Candidatus Hakubella</taxon>
    </lineage>
</organism>
<comment type="caution">
    <text evidence="2">The sequence shown here is derived from an EMBL/GenBank/DDBJ whole genome shotgun (WGS) entry which is preliminary data.</text>
</comment>